<dbReference type="GeneID" id="39750519"/>
<feature type="compositionally biased region" description="Low complexity" evidence="2">
    <location>
        <begin position="838"/>
        <end position="848"/>
    </location>
</feature>
<dbReference type="Proteomes" id="UP000195521">
    <property type="component" value="Unassembled WGS sequence"/>
</dbReference>
<feature type="coiled-coil region" evidence="1">
    <location>
        <begin position="1894"/>
        <end position="1921"/>
    </location>
</feature>
<feature type="compositionally biased region" description="Polar residues" evidence="2">
    <location>
        <begin position="2493"/>
        <end position="2515"/>
    </location>
</feature>
<organism evidence="3 4">
    <name type="scientific">Plasmodium gonderi</name>
    <dbReference type="NCBI Taxonomy" id="77519"/>
    <lineage>
        <taxon>Eukaryota</taxon>
        <taxon>Sar</taxon>
        <taxon>Alveolata</taxon>
        <taxon>Apicomplexa</taxon>
        <taxon>Aconoidasida</taxon>
        <taxon>Haemosporida</taxon>
        <taxon>Plasmodiidae</taxon>
        <taxon>Plasmodium</taxon>
        <taxon>Plasmodium (Plasmodium)</taxon>
    </lineage>
</organism>
<feature type="coiled-coil region" evidence="1">
    <location>
        <begin position="3945"/>
        <end position="4165"/>
    </location>
</feature>
<evidence type="ECO:0000313" key="4">
    <source>
        <dbReference type="Proteomes" id="UP000195521"/>
    </source>
</evidence>
<feature type="coiled-coil region" evidence="1">
    <location>
        <begin position="1345"/>
        <end position="1537"/>
    </location>
</feature>
<feature type="coiled-coil region" evidence="1">
    <location>
        <begin position="4709"/>
        <end position="4778"/>
    </location>
</feature>
<feature type="coiled-coil region" evidence="1">
    <location>
        <begin position="5215"/>
        <end position="5256"/>
    </location>
</feature>
<feature type="coiled-coil region" evidence="1">
    <location>
        <begin position="1038"/>
        <end position="1177"/>
    </location>
</feature>
<feature type="coiled-coil region" evidence="1">
    <location>
        <begin position="3"/>
        <end position="217"/>
    </location>
</feature>
<feature type="coiled-coil region" evidence="1">
    <location>
        <begin position="3680"/>
        <end position="3857"/>
    </location>
</feature>
<feature type="region of interest" description="Disordered" evidence="2">
    <location>
        <begin position="3444"/>
        <end position="3466"/>
    </location>
</feature>
<feature type="coiled-coil region" evidence="1">
    <location>
        <begin position="4247"/>
        <end position="4295"/>
    </location>
</feature>
<reference evidence="4" key="1">
    <citation type="submission" date="2017-04" db="EMBL/GenBank/DDBJ databases">
        <title>Plasmodium gonderi genome.</title>
        <authorList>
            <person name="Arisue N."/>
            <person name="Honma H."/>
            <person name="Kawai S."/>
            <person name="Tougan T."/>
            <person name="Tanabe K."/>
            <person name="Horii T."/>
        </authorList>
    </citation>
    <scope>NUCLEOTIDE SEQUENCE [LARGE SCALE GENOMIC DNA]</scope>
    <source>
        <strain evidence="4">ATCC 30045</strain>
    </source>
</reference>
<feature type="coiled-coil region" evidence="1">
    <location>
        <begin position="1213"/>
        <end position="1247"/>
    </location>
</feature>
<evidence type="ECO:0000256" key="2">
    <source>
        <dbReference type="SAM" id="MobiDB-lite"/>
    </source>
</evidence>
<keyword evidence="4" id="KW-1185">Reference proteome</keyword>
<dbReference type="Gene3D" id="1.10.287.1490">
    <property type="match status" value="1"/>
</dbReference>
<sequence length="5467" mass="652175">MEHNNIVNEVVKLKTKLKNALTENEELKKRHHEDTEKLNLVSLKNVSLIGEITDEKKMLQDEFIKYKEESVKDIKRLQEELDKNVIMLNCLKDEILFKEEELKKAEIIEKLYKEETEINQEKDMKIKSLEKILTQKEERGEFRKENLPDEAQHEVELIQNELAQKNNEIEQKNQELEQKNHELEQKENELKILNKKYEHLKKSNTEIEKKIYFLKEEVDYYKNNENSFIMQNIFNAENNLDDSTCKKYLLKISVLYNALYKIVVYDQKSLMDKERFIYSLEKENTHFLKKFIADEMYCLYLKDCISKINLTYQIDLHKQEKKYMLLNSEYEDLYNKFLHEKDENCLLNEKYDKIIFNQKKEINNLKSHISMQNKDKEILTKYIDNYITYIENSYAKYCLLHKDYKNLEELVNDLEEKNKNLMIFVNGINKDTKTNNCSMQTEPNQDNEAKCSKNTITLDIENIKLIKNDIKDKDIKIIELESKNLELVKTIDKLNEELLKNKSSEYTERECAKIKDLCFDLKDICSKLELEVKEKNYIIEELTEKLTQSDKKNKDNQVILELSEFRIQNFDDNVKYYQKKVSELSEKLQKKEAEITIFHDYNERLKEEKEKISYEHGKMLEQINTLQIENDHLKSEIILLKNEDSMSNNYSNGKNKSNTNNNHLTSTAGVTDDASYINEKSTLQNDERSDQHSEYDVTEEQKSSRYKGIFKFMKPKKGIFEDKNELVVKIDQLTNENNILIKENGEIFDKLQTVSSENVKVKNELMYAKADAEKSLFYLEYEKKEKLKYKLLLRQKNRKGKKLKRTFNKMIGTVNDLVINVKRIDKENKKNDINNSFFISSSSDNNSNEEPLSDNGKSNTRLMMSSVGKSKKSMSNTSVGGKHSIYSKSTKVPRTSDNGNMGIQGKKNFIHKGENKPPKAYIKIRMHRFSISNHFKINVKNYKKAYKEMESGSLSFLKDNVNIDLDSLAIQSKNIKGLDTFYSIPNSNDSRIIVQEEEKKKINNFSIFQTEKLINELSYIRRKYDSKAKETLNMQRKLMENEKELNCTNIKYENLLNEHDSLISQIKERTEKLANIEKNYNLLFEKYSETQDEIKMHEKKTQEIFNECNELVEYMKKKENKIKEFDEHLKKMEIKYKEEKEKNDILTKDNISLDHLNSKYTEDIELYKKKMENMQTELKLRLSKIEEFELIQKNTENEMFYLKSATYRYEINLKEAHDELNKINESIIKLKKELNEKQINIDLLTDQVLNRDYFLYSINESLKKKEYFYKNLKQRVQGFNKAFIELCENFEMNEIKKFNELYENFEYNDSNYKKNVLNFQMNQRDRFSETVEDIVKTVDALCEFNLKYEEEKKEMINRIKELENKLRIKMNENNELYEQYECNIKNILMERDERVEDCLILSEDVKKKNNEIHALMKELEEKNLEYNEVNMKCTFLTNEVKNLESSKINLKEKLREIESEQEKQIDFLKKENDYLKDDICNIKKVIHNLDDEIIKLKEKIDNMKQEKYAYEKEIDKLREILEEEKRFNDILKENEQNFIQEIKEAHQYAIRKEEEINTLKLNHELEQKKYIDEIDTLKIKNKEIHDSVKNQLKMVSDLELQMLEYKVLLDKNTSMKMLIQDLENKIDELIKDNEKLCIDLKKEKHINEEQEKSILTLNEDIKLREAKIYEHDSLLLKLKDEKEQLNQEIFILNDIKKSKDSIIEELENNLRKAVFGDIKINEMERSQLQHKIFTEEDLGIIKDNEEEVDFNDMVNSNMCIFNNNGNLGLNLGNNNRSNMSKIIELKKYSLYLKEENDAIKQELRKLKDKLSIDERKNVEMQRIIDRRDEIIQKMNKEIVSYNEKMKNFEKDTNQLNSELYAANELLAIRSDECKELTIELYELTDVKNKLMVRNEVLMKQIDFFKQEAEEKSEMLNDLDMKKEESNTKECEKNAIVSEYNRTLSIYYKIYSHIIYYKKYIEKELNAHGRSNFIDNASGKYNDDDNMRLSTSDDICDKLNDSMHQNYMPVIHSLNLSNPNNSVQSSIEKLNPNDTNEISSYINEFLKCVRMLIFKKRVFESKLENAEKKYNAFKEKLKEDRDVINDLKKKLRQNEEYNLNRNNNGDFRKHSHFFEEGDNLSLNYKELSKDILNSGSKNDIIEKKNLLILKCENEKLIEENKYLNEQINNLINLQNCASDIRKKTELGEKENSQNEYMSVAENKYLKFQVDTITNELNIFRNKNEYLRKKADNYEDIIDNLQKEIIHIIDKQKECDEEYYKMETELEKKNKHIENLMNKRKEDQEQMEREYSKSLKLEKEFLSLTDDIFKKESKLKECEEIIQKLNDDINVHILEKEELKAYANNLKEKYDIFQNKCNDLYGVFEKGKQGKSEMEKKEDSALITKLKNYDDIISELLKEKEILLNKYEELKRIYDEKLKTQSTLHKEINELRTDNEKLNEQNNALVQNVNKLIKQNEEYNMKLIDLDKEKFDLYMKYLKVLEDLKNLSDSPICSNNISGNNKFTDSKLSNSPPSIRNCTDVEKNDKSKVKSPHENGNTQSQDIELFNYPGDDTKRDKYEEKKGIHINNLMNEINHLTRKNDILKEKMNELEQLNGNLFNDNKELIKIISSLETNGNRNRTKEDKGESCEKIKDLKNSNNYQSLLNENKLEKEENQNLKLEIYNLKNKIDEYNIIINKSTQHEESNKRTRNYLYYLNDKIKGFIEIFSENNFNYEYFKSELKKIKLTNLMIIEENLKNIKEMQSKLSTSSKYTLEDDNNSVSSKIIVNFFTTYNDRNKSQENDIIINRFELKKFYKCIIKLKEDYHKKCLLADNQKNLIEELNKEMFNYSKQNKKYQDEEIALKKKLNQIMDENTANVEKYSKMNENLLVRLEEEISKNNNLLSELNAQKEKNKIYHENQIRIEKALNFKKIASDNSSKDNEKIDDRNIQKIYFLLDEYKELVKNNSKLLVTNNKVTSENDTLKEVITKMDKEINILSDELNEKNDVINKHKYKDEQIIECGARKSDEGKMERGKNVSKKNESPNADDVREYEEILLVLEKKNEELENNCENYQKHNNELNDKYEKLLNEYNELKIYLNEKKNELKILQERSQNGRTNEEMLGGKISNVDKYAEKEKQVRNLFFSVDELIILSKHINSVEMLNKDFLKNEQLESFIILIKQDINKIFREDYGHGPDRGPESRSSPNELFDELLNRLSKKDVEIKNYEDAMNSMKVQLDNKEEIINNLKVVYENEWNRKLDLKKRLEEKVQECSTMNNSAVQKDEMLLKVKNGHEELLNEYNLSLNTLEEMKGKLEYLRNEKEKLEKLKEIEMNDKEYIIKKLELINNQLREKADEVKNSLGQELQIKDNIIKDNVDMLDELKKQVDFLKNEKSKNNKYMTELELQVANQNNEINTLNNLLNDSKEEINFIKSSLEEKENEVIDLRNKLNILHNKTDDTTMQHEKILSENKRNSNPSMKRQSFQGSSESAREDCEHINELKREGQIQNSLHYQKLNELRIDLKNSVASYNKLKFDSEKKIEDYEEEANNLKYYIKQIEEENEKKDKKYALIEIAIKEMDKEIIILKAQLEEKSLYVIDLERNIQKYKTDMQYLDEDTQVVHRIILNYIESNGTNIHELTNELNKQTKTKYFLFLKEIMIKLYQNFINVELKRKDHFNSSDEIILKKKSEMINLEEKQNEIMFQKNACENDVRKMKEELDILHEKRNMYLDEVNKVTEDIDTLHEKRNSLTNELNNLMDELSIRRDELNQLNNQLEAIEKREKSLKYIENELMSKNENYINKENELMKSKEELINREKELIKSREEFINKTNELMSKREELNNDKIHLEELKNDLMIKFEKLQNAQNDIKIKETKLKKIYEKLKDHNIVELLDINNNESFLNTTSSNNMNNTTSLKRITELDNIENENESLNLDSIEYTTYFKEFKKRIKILKNDLINREKDIEIYKKTFEIEKKEKEIYKIELEKLKELLHAEQMIRKNLDEELEKYKNDDTHFLKSVRESEEQIKEKNNQILELQQKLIETSHEISMMENRKNIMQEKNNEYEKKIEQLKVIISNYEKEINLLNKEKINITKKSIEKIIDDGEDIKKLKDDLDTAQQLVLELKKKNEHLQNMSIELQQANKDMRSDIDILLSNIEDINEEKNINEKLLKQGEEKYSELKHMYDEKIKEIYKMHNMLSPQIRNKLQLNDRENDNELEQGVNHKQELGEDSRFSQYGNNKGQKHRSSIRDSINSMNPELEIRKVEEKHLHAMNEKNAIIESLNEKVAYYNKENVKKEEIIKEYKSTIDQISSKIHIFENNMQFLISLNEFINENDYTYEQVLTILNDSIVYRKILNKILFENQFYIQIVQIKEYLFDIIKRNTSSTKETLKLSLLKKKGFKKGASISNSNHALHMSENFHSFHNQNSGLVDNMEYILRAIDEDFNNFENVCYEIHHLHKNEDWSNVYKKLNILEFSFNNIINNVINEIKKISKKSNEKGELKKNLKMMKKKFNSISNDFLKSIEEIDKLNLLLSKESEKNELLLTQYDELKKLYEELNEDHKDKLVIIQNNEHELKKVQEQLMERNENKTKTEQMNEFLKTDLSYLNTSLDQATQNLNELNNENMKNKRLVKELTQENDYLKHQMKDKIQVIEHLENKLESKNQVLNELKEFNDILIKKVESGNSNGGVENMDDHEQSKDSRKECINNGKTISNNNSMYKKKTYINDSCDEINKNELLIIIRKLENDNNILNEELEIFKSNFNILKEKKQELEDIINSNDLALNRREIELNDAIIEKEKILEETNRYKTKCIQMIDICFNKDFNIVDIREKIVAIFENEDEEIVEIINCHKRLLYNNDSNPFTKLGNVKKRNGSNRMDKSSSELQDEAIVSIDQEKLIHIEEMSKKNEELIKKNEEIWKMNKYIEDLNKEITNKNYIIIKHQQDVEDKNDMLEKNQQYIKFLKDQLKLLCNNIDESNLFDINNVNLSPTLRSFIKRKSFNDRCSFVDITEKEKNTMKGSGIKSINNDNNVDKNMKDGTYKKSDIFDLSRKKRISEFTNQELFNFYDENEVRVEEMNLKLDELNDKLKVAQHEVELLKQENNELVEKCEFLKKELRNVQGTKRNLMLCESRLNILEKELEDKQKKLDAQNKTVNECVDMYVEENSENFNKILELKKSNEKYKIEVNVLNDEISKLKNEINMYKNDIKNISSTLDFYKSTHDELVNEFSKEETTNVYYKKLCDLLKKENDHVKENLEIEEENKEQLISSMNEIREQLTKCMKENYEITLDLEYFQMQNGLLKDTCNYYREREDALIYNVNEKDNNLEIVENYKEENLKVFIGKLKDEIHNLKDEIVQKEKTILTLKYQIKEYHFEKFSKKGGNLENKNNIEEIVNLNNMTYVQSSLFIYINLFKSVLFIISEILFFTDPTNSLYLEILTLLKLRGVDQDSNVELDSMIKNFHLSKMDCEHIFHSVIKSKNILREKLQLLQLKIC</sequence>
<keyword evidence="1" id="KW-0175">Coiled coil</keyword>
<feature type="region of interest" description="Disordered" evidence="2">
    <location>
        <begin position="4196"/>
        <end position="4227"/>
    </location>
</feature>
<accession>A0A1Y1JTP0</accession>
<feature type="compositionally biased region" description="Polar residues" evidence="2">
    <location>
        <begin position="3449"/>
        <end position="3464"/>
    </location>
</feature>
<protein>
    <submittedName>
        <fullName evidence="3">Uncharacterized protein</fullName>
    </submittedName>
</protein>
<evidence type="ECO:0000256" key="1">
    <source>
        <dbReference type="SAM" id="Coils"/>
    </source>
</evidence>
<evidence type="ECO:0000313" key="3">
    <source>
        <dbReference type="EMBL" id="GAW83773.1"/>
    </source>
</evidence>
<feature type="region of interest" description="Disordered" evidence="2">
    <location>
        <begin position="838"/>
        <end position="914"/>
    </location>
</feature>
<feature type="coiled-coil region" evidence="1">
    <location>
        <begin position="4466"/>
        <end position="4647"/>
    </location>
</feature>
<feature type="coiled-coil region" evidence="1">
    <location>
        <begin position="3502"/>
        <end position="3592"/>
    </location>
</feature>
<feature type="region of interest" description="Disordered" evidence="2">
    <location>
        <begin position="649"/>
        <end position="675"/>
    </location>
</feature>
<dbReference type="OrthoDB" id="377534at2759"/>
<dbReference type="OMA" id="GKDHKSP"/>
<comment type="caution">
    <text evidence="3">The sequence shown here is derived from an EMBL/GenBank/DDBJ whole genome shotgun (WGS) entry which is preliminary data.</text>
</comment>
<feature type="region of interest" description="Disordered" evidence="2">
    <location>
        <begin position="2493"/>
        <end position="2547"/>
    </location>
</feature>
<feature type="coiled-coil region" evidence="1">
    <location>
        <begin position="525"/>
        <end position="594"/>
    </location>
</feature>
<feature type="coiled-coil region" evidence="1">
    <location>
        <begin position="3026"/>
        <end position="3095"/>
    </location>
</feature>
<name>A0A1Y1JTP0_PLAGO</name>
<feature type="coiled-coil region" evidence="1">
    <location>
        <begin position="3186"/>
        <end position="3431"/>
    </location>
</feature>
<feature type="coiled-coil region" evidence="1">
    <location>
        <begin position="2809"/>
        <end position="2896"/>
    </location>
</feature>
<feature type="coiled-coil region" evidence="1">
    <location>
        <begin position="2564"/>
        <end position="2601"/>
    </location>
</feature>
<feature type="coiled-coil region" evidence="1">
    <location>
        <begin position="2957"/>
        <end position="2984"/>
    </location>
</feature>
<feature type="compositionally biased region" description="Polar residues" evidence="2">
    <location>
        <begin position="886"/>
        <end position="901"/>
    </location>
</feature>
<feature type="coiled-coil region" evidence="1">
    <location>
        <begin position="2145"/>
        <end position="2172"/>
    </location>
</feature>
<proteinExistence type="predicted"/>
<feature type="compositionally biased region" description="Low complexity" evidence="2">
    <location>
        <begin position="649"/>
        <end position="662"/>
    </location>
</feature>
<feature type="compositionally biased region" description="Basic and acidic residues" evidence="2">
    <location>
        <begin position="2517"/>
        <end position="2531"/>
    </location>
</feature>
<feature type="coiled-coil region" evidence="1">
    <location>
        <begin position="2055"/>
        <end position="2093"/>
    </location>
</feature>
<feature type="coiled-coil region" evidence="1">
    <location>
        <begin position="2638"/>
        <end position="2672"/>
    </location>
</feature>
<dbReference type="EMBL" id="BDQF01000015">
    <property type="protein sequence ID" value="GAW83773.1"/>
    <property type="molecule type" value="Genomic_DNA"/>
</dbReference>
<dbReference type="PANTHER" id="PTHR23159:SF31">
    <property type="entry name" value="CENTROSOME-ASSOCIATED PROTEIN CEP250 ISOFORM X1"/>
    <property type="match status" value="1"/>
</dbReference>
<feature type="coiled-coil region" evidence="1">
    <location>
        <begin position="5040"/>
        <end position="5186"/>
    </location>
</feature>
<dbReference type="PANTHER" id="PTHR23159">
    <property type="entry name" value="CENTROSOMAL PROTEIN 2"/>
    <property type="match status" value="1"/>
</dbReference>
<feature type="coiled-coil region" evidence="1">
    <location>
        <begin position="2222"/>
        <end position="2354"/>
    </location>
</feature>
<feature type="coiled-coil region" evidence="1">
    <location>
        <begin position="1612"/>
        <end position="1639"/>
    </location>
</feature>
<feature type="coiled-coil region" evidence="1">
    <location>
        <begin position="2384"/>
        <end position="2467"/>
    </location>
</feature>
<feature type="coiled-coil region" evidence="1">
    <location>
        <begin position="1668"/>
        <end position="1695"/>
    </location>
</feature>
<dbReference type="RefSeq" id="XP_028546362.1">
    <property type="nucleotide sequence ID" value="XM_028690561.1"/>
</dbReference>
<gene>
    <name evidence="3" type="ORF">PGO_145710</name>
</gene>
<feature type="coiled-coil region" evidence="1">
    <location>
        <begin position="1789"/>
        <end position="1858"/>
    </location>
</feature>
<feature type="compositionally biased region" description="Basic and acidic residues" evidence="2">
    <location>
        <begin position="4196"/>
        <end position="4207"/>
    </location>
</feature>